<dbReference type="SUPFAM" id="SSF47781">
    <property type="entry name" value="RuvA domain 2-like"/>
    <property type="match status" value="1"/>
</dbReference>
<evidence type="ECO:0000259" key="3">
    <source>
        <dbReference type="Pfam" id="PF17782"/>
    </source>
</evidence>
<evidence type="ECO:0000313" key="4">
    <source>
        <dbReference type="EMBL" id="MDF1613301.1"/>
    </source>
</evidence>
<dbReference type="InterPro" id="IPR041614">
    <property type="entry name" value="DprA_WH"/>
</dbReference>
<dbReference type="PANTHER" id="PTHR43022:SF1">
    <property type="entry name" value="PROTEIN SMF"/>
    <property type="match status" value="1"/>
</dbReference>
<dbReference type="InterPro" id="IPR057666">
    <property type="entry name" value="DrpA_SLOG"/>
</dbReference>
<feature type="domain" description="Smf/DprA SLOG" evidence="2">
    <location>
        <begin position="89"/>
        <end position="298"/>
    </location>
</feature>
<organism evidence="4 5">
    <name type="scientific">Stygiobacter electus</name>
    <dbReference type="NCBI Taxonomy" id="3032292"/>
    <lineage>
        <taxon>Bacteria</taxon>
        <taxon>Pseudomonadati</taxon>
        <taxon>Ignavibacteriota</taxon>
        <taxon>Ignavibacteria</taxon>
        <taxon>Ignavibacteriales</taxon>
        <taxon>Melioribacteraceae</taxon>
        <taxon>Stygiobacter</taxon>
    </lineage>
</organism>
<evidence type="ECO:0000256" key="1">
    <source>
        <dbReference type="ARBA" id="ARBA00006525"/>
    </source>
</evidence>
<dbReference type="Pfam" id="PF02481">
    <property type="entry name" value="DNA_processg_A"/>
    <property type="match status" value="1"/>
</dbReference>
<dbReference type="RefSeq" id="WP_321537074.1">
    <property type="nucleotide sequence ID" value="NZ_JARGDL010000037.1"/>
</dbReference>
<accession>A0AAE3NYH7</accession>
<dbReference type="InterPro" id="IPR036388">
    <property type="entry name" value="WH-like_DNA-bd_sf"/>
</dbReference>
<protein>
    <submittedName>
        <fullName evidence="4">DNA-processing protein DprA</fullName>
    </submittedName>
</protein>
<dbReference type="Proteomes" id="UP001221302">
    <property type="component" value="Unassembled WGS sequence"/>
</dbReference>
<proteinExistence type="inferred from homology"/>
<feature type="domain" description="DprA winged helix" evidence="3">
    <location>
        <begin position="319"/>
        <end position="366"/>
    </location>
</feature>
<evidence type="ECO:0000313" key="5">
    <source>
        <dbReference type="Proteomes" id="UP001221302"/>
    </source>
</evidence>
<dbReference type="AlphaFoldDB" id="A0AAE3NYH7"/>
<dbReference type="Pfam" id="PF17782">
    <property type="entry name" value="WHD_DprA"/>
    <property type="match status" value="1"/>
</dbReference>
<reference evidence="4" key="1">
    <citation type="submission" date="2023-03" db="EMBL/GenBank/DDBJ databases">
        <title>Stygiobacter electus gen. nov., sp. nov., facultatively anaerobic thermotolerant bacterium of the class Ignavibacteria from a well of Yessentuki mineral water deposit.</title>
        <authorList>
            <person name="Podosokorskaya O.A."/>
            <person name="Elcheninov A.G."/>
            <person name="Petrova N.F."/>
            <person name="Zavarzina D.G."/>
            <person name="Kublanov I.V."/>
            <person name="Merkel A.Y."/>
        </authorList>
    </citation>
    <scope>NUCLEOTIDE SEQUENCE</scope>
    <source>
        <strain evidence="4">09-Me</strain>
    </source>
</reference>
<dbReference type="GO" id="GO:0009294">
    <property type="term" value="P:DNA-mediated transformation"/>
    <property type="evidence" value="ECO:0007669"/>
    <property type="project" value="InterPro"/>
</dbReference>
<dbReference type="PANTHER" id="PTHR43022">
    <property type="entry name" value="PROTEIN SMF"/>
    <property type="match status" value="1"/>
</dbReference>
<dbReference type="Gene3D" id="3.40.50.450">
    <property type="match status" value="1"/>
</dbReference>
<evidence type="ECO:0000259" key="2">
    <source>
        <dbReference type="Pfam" id="PF02481"/>
    </source>
</evidence>
<dbReference type="SUPFAM" id="SSF102405">
    <property type="entry name" value="MCP/YpsA-like"/>
    <property type="match status" value="1"/>
</dbReference>
<comment type="similarity">
    <text evidence="1">Belongs to the DprA/Smf family.</text>
</comment>
<sequence>MNERKFLDLVYLKLFLSIEGIGPQKIFNLLSKFHSFENIFNSSKKELLEVDGINSTLSEKILISKNNFNLIKSKFESELNELEKLNGFIISFFDKDYPELLKNIYFPPLILYGIGDKSIINTNCIAIVGTRMPSSYGKGVAEKFSTELCFKDFTIVSGLARGIDSIVHRCVLNNNGKTIAVIGTGLDIVYPPENKNLFEQIKSEGLIITEFEFGTKPDAQNFPRRNRIVSGLSLGTLVVETKISGGALITAAYALEQGREVFSIPGQINSKQSEGTNSLIQKGEAKLVTCVEDILNELNVFSKEAKQAISVKVDLTLFEEKIFNLLDSTPKHIDEIARLTNLSTSECLVHLLTLEFKGLVKQLPGKMFVIC</sequence>
<dbReference type="Gene3D" id="1.10.10.10">
    <property type="entry name" value="Winged helix-like DNA-binding domain superfamily/Winged helix DNA-binding domain"/>
    <property type="match status" value="1"/>
</dbReference>
<comment type="caution">
    <text evidence="4">The sequence shown here is derived from an EMBL/GenBank/DDBJ whole genome shotgun (WGS) entry which is preliminary data.</text>
</comment>
<dbReference type="NCBIfam" id="TIGR00732">
    <property type="entry name" value="dprA"/>
    <property type="match status" value="1"/>
</dbReference>
<name>A0AAE3NYH7_9BACT</name>
<keyword evidence="5" id="KW-1185">Reference proteome</keyword>
<dbReference type="EMBL" id="JARGDL010000037">
    <property type="protein sequence ID" value="MDF1613301.1"/>
    <property type="molecule type" value="Genomic_DNA"/>
</dbReference>
<dbReference type="InterPro" id="IPR010994">
    <property type="entry name" value="RuvA_2-like"/>
</dbReference>
<dbReference type="Pfam" id="PF14520">
    <property type="entry name" value="HHH_5"/>
    <property type="match status" value="1"/>
</dbReference>
<dbReference type="InterPro" id="IPR003488">
    <property type="entry name" value="DprA"/>
</dbReference>
<gene>
    <name evidence="4" type="primary">dprA</name>
    <name evidence="4" type="ORF">P0M35_14145</name>
</gene>